<evidence type="ECO:0000256" key="3">
    <source>
        <dbReference type="ARBA" id="ARBA00022801"/>
    </source>
</evidence>
<name>A0A226F5X0_FOLCA</name>
<gene>
    <name evidence="9" type="ORF">Fcan01_01139</name>
</gene>
<accession>A0A226F5X0</accession>
<dbReference type="GO" id="GO:0004252">
    <property type="term" value="F:serine-type endopeptidase activity"/>
    <property type="evidence" value="ECO:0007669"/>
    <property type="project" value="InterPro"/>
</dbReference>
<dbReference type="OrthoDB" id="1740355at2759"/>
<dbReference type="PANTHER" id="PTHR43806:SF67">
    <property type="entry name" value="EGF-LIKE DOMAIN-CONTAINING PROTEIN"/>
    <property type="match status" value="1"/>
</dbReference>
<feature type="signal peptide" evidence="7">
    <location>
        <begin position="1"/>
        <end position="18"/>
    </location>
</feature>
<dbReference type="Gene3D" id="3.40.50.200">
    <property type="entry name" value="Peptidase S8/S53 domain"/>
    <property type="match status" value="1"/>
</dbReference>
<feature type="compositionally biased region" description="Low complexity" evidence="6">
    <location>
        <begin position="482"/>
        <end position="848"/>
    </location>
</feature>
<dbReference type="InterPro" id="IPR000209">
    <property type="entry name" value="Peptidase_S8/S53_dom"/>
</dbReference>
<feature type="chain" id="PRO_5012488784" evidence="7">
    <location>
        <begin position="19"/>
        <end position="969"/>
    </location>
</feature>
<comment type="caution">
    <text evidence="9">The sequence shown here is derived from an EMBL/GenBank/DDBJ whole genome shotgun (WGS) entry which is preliminary data.</text>
</comment>
<dbReference type="InterPro" id="IPR050131">
    <property type="entry name" value="Peptidase_S8_subtilisin-like"/>
</dbReference>
<dbReference type="Pfam" id="PF00082">
    <property type="entry name" value="Peptidase_S8"/>
    <property type="match status" value="1"/>
</dbReference>
<dbReference type="GO" id="GO:0006508">
    <property type="term" value="P:proteolysis"/>
    <property type="evidence" value="ECO:0007669"/>
    <property type="project" value="UniProtKB-KW"/>
</dbReference>
<dbReference type="AlphaFoldDB" id="A0A226F5X0"/>
<keyword evidence="3" id="KW-0378">Hydrolase</keyword>
<dbReference type="PANTHER" id="PTHR43806">
    <property type="entry name" value="PEPTIDASE S8"/>
    <property type="match status" value="1"/>
</dbReference>
<evidence type="ECO:0000313" key="10">
    <source>
        <dbReference type="Proteomes" id="UP000198287"/>
    </source>
</evidence>
<keyword evidence="2" id="KW-0645">Protease</keyword>
<dbReference type="PROSITE" id="PS51892">
    <property type="entry name" value="SUBTILASE"/>
    <property type="match status" value="1"/>
</dbReference>
<keyword evidence="7" id="KW-0732">Signal</keyword>
<comment type="similarity">
    <text evidence="1 5">Belongs to the peptidase S8 family.</text>
</comment>
<dbReference type="EMBL" id="LNIX01000001">
    <property type="protein sequence ID" value="OXA65183.1"/>
    <property type="molecule type" value="Genomic_DNA"/>
</dbReference>
<dbReference type="SUPFAM" id="SSF52743">
    <property type="entry name" value="Subtilisin-like"/>
    <property type="match status" value="1"/>
</dbReference>
<protein>
    <submittedName>
        <fullName evidence="9">Bacillopeptidase F</fullName>
    </submittedName>
</protein>
<keyword evidence="4" id="KW-0720">Serine protease</keyword>
<dbReference type="Proteomes" id="UP000198287">
    <property type="component" value="Unassembled WGS sequence"/>
</dbReference>
<evidence type="ECO:0000256" key="1">
    <source>
        <dbReference type="ARBA" id="ARBA00011073"/>
    </source>
</evidence>
<evidence type="ECO:0000256" key="7">
    <source>
        <dbReference type="SAM" id="SignalP"/>
    </source>
</evidence>
<dbReference type="InterPro" id="IPR015500">
    <property type="entry name" value="Peptidase_S8_subtilisin-rel"/>
</dbReference>
<evidence type="ECO:0000256" key="2">
    <source>
        <dbReference type="ARBA" id="ARBA00022670"/>
    </source>
</evidence>
<evidence type="ECO:0000256" key="4">
    <source>
        <dbReference type="ARBA" id="ARBA00022825"/>
    </source>
</evidence>
<dbReference type="InterPro" id="IPR036852">
    <property type="entry name" value="Peptidase_S8/S53_dom_sf"/>
</dbReference>
<feature type="compositionally biased region" description="Low complexity" evidence="6">
    <location>
        <begin position="856"/>
        <end position="890"/>
    </location>
</feature>
<dbReference type="PRINTS" id="PR00723">
    <property type="entry name" value="SUBTILISIN"/>
</dbReference>
<reference evidence="9 10" key="1">
    <citation type="submission" date="2015-12" db="EMBL/GenBank/DDBJ databases">
        <title>The genome of Folsomia candida.</title>
        <authorList>
            <person name="Faddeeva A."/>
            <person name="Derks M.F."/>
            <person name="Anvar Y."/>
            <person name="Smit S."/>
            <person name="Van Straalen N."/>
            <person name="Roelofs D."/>
        </authorList>
    </citation>
    <scope>NUCLEOTIDE SEQUENCE [LARGE SCALE GENOMIC DNA]</scope>
    <source>
        <strain evidence="9 10">VU population</strain>
        <tissue evidence="9">Whole body</tissue>
    </source>
</reference>
<organism evidence="9 10">
    <name type="scientific">Folsomia candida</name>
    <name type="common">Springtail</name>
    <dbReference type="NCBI Taxonomy" id="158441"/>
    <lineage>
        <taxon>Eukaryota</taxon>
        <taxon>Metazoa</taxon>
        <taxon>Ecdysozoa</taxon>
        <taxon>Arthropoda</taxon>
        <taxon>Hexapoda</taxon>
        <taxon>Collembola</taxon>
        <taxon>Entomobryomorpha</taxon>
        <taxon>Isotomoidea</taxon>
        <taxon>Isotomidae</taxon>
        <taxon>Proisotominae</taxon>
        <taxon>Folsomia</taxon>
    </lineage>
</organism>
<keyword evidence="10" id="KW-1185">Reference proteome</keyword>
<evidence type="ECO:0000259" key="8">
    <source>
        <dbReference type="Pfam" id="PF00082"/>
    </source>
</evidence>
<evidence type="ECO:0000256" key="5">
    <source>
        <dbReference type="PROSITE-ProRule" id="PRU01240"/>
    </source>
</evidence>
<proteinExistence type="inferred from homology"/>
<evidence type="ECO:0000313" key="9">
    <source>
        <dbReference type="EMBL" id="OXA65183.1"/>
    </source>
</evidence>
<feature type="region of interest" description="Disordered" evidence="6">
    <location>
        <begin position="482"/>
        <end position="893"/>
    </location>
</feature>
<feature type="domain" description="Peptidase S8/S53" evidence="8">
    <location>
        <begin position="177"/>
        <end position="464"/>
    </location>
</feature>
<evidence type="ECO:0000256" key="6">
    <source>
        <dbReference type="SAM" id="MobiDB-lite"/>
    </source>
</evidence>
<sequence length="969" mass="102730">MLLKLVYIIPIMSQFVATGTSTNKIEPTLQHKFKTLSPKTTFNVLISFNVSASHVLKTFATKSFPDRGSRITAIVKSLKSHATQQQEELIKLLIAKKIKYTVFWSTNQVYVLDANSTLTHEIALLSSVTRIKESKKVKVPSLPVRVSQSPQGETRADWNIDEISAPEAWELPGGNNGTGVRIGVIASGALASHVILRDRYVGDRYGWFDALDAASQTPIDERGFGTHFLGTIVGGNGIGVAPGASWMACRAFNSDTISEADLIACGQWMCCPTLADGSEADCDQAPHVVLGMWFRGRQDDDFYDETINYWHVANIIPVFGVGDMIPIPDEVCGTVVSPADSVADVIAVGATSLTSNLLAPFSSRGDNSQLNLVKPDLVAPGVNIRSAFTNRGDVGYAFLDSTLSAAAHVAGVVALMKGYNPDIRFAQVLSSLTSNCRTVYNWDTGRNCGNFVETAFPNNAYGYGTVNARDVMNALIPPIISTIPPTISTDASSSVSTTEESSSVPTTEESSSVPTNDGSSSVPTTEESSSVPTTDGSSSVPTTEESSSVPTTEESSSVSTTEESSSVPTTEESSSVPTTEESSSVPTTEESSSVPTTEESSSVPTTEESSSVPTTEESSSVPTTEESSSVPTTEESSSVPTTEESSSVSTTEESSSVPTNDGSSSVPTTEESSSVPTTDGSSSVPTTEESSSVPTTEESSSVPTTEESSSVPTTEESSSVPTTEESSSVPTTEELSSVPTTEESSSVPTTEESSSVPTTDDSSSLPTTDYSSSPPTTHDSSLPPTTDDSSSPPTTDDSSYPPTTDDSNSPPTTDDSSPPPTTNYSSSPPTTDDSSSPPTTGDSSSSPTMEDSNPAPTDSSPLPTTETPDDSSSNPTTDDSNPPLTTTTYPGPFPYPCKREGYFSIRSGEEKAKYCPRVNNPRCDFVLCSWYPFYARFYRVFYRCPQDTMAPYVNDFNFDEEKQTCVKAP</sequence>
<comment type="caution">
    <text evidence="5">Lacks conserved residue(s) required for the propagation of feature annotation.</text>
</comment>